<gene>
    <name evidence="4" type="ORF">M513_09261</name>
</gene>
<dbReference type="AlphaFoldDB" id="A0A085LXU8"/>
<dbReference type="GO" id="GO:0005634">
    <property type="term" value="C:nucleus"/>
    <property type="evidence" value="ECO:0007669"/>
    <property type="project" value="UniProtKB-SubCell"/>
</dbReference>
<dbReference type="SMART" id="SM00674">
    <property type="entry name" value="CENPB"/>
    <property type="match status" value="1"/>
</dbReference>
<reference evidence="4 5" key="1">
    <citation type="journal article" date="2014" name="Nat. Genet.">
        <title>Genome and transcriptome of the porcine whipworm Trichuris suis.</title>
        <authorList>
            <person name="Jex A.R."/>
            <person name="Nejsum P."/>
            <person name="Schwarz E.M."/>
            <person name="Hu L."/>
            <person name="Young N.D."/>
            <person name="Hall R.S."/>
            <person name="Korhonen P.K."/>
            <person name="Liao S."/>
            <person name="Thamsborg S."/>
            <person name="Xia J."/>
            <person name="Xu P."/>
            <person name="Wang S."/>
            <person name="Scheerlinck J.P."/>
            <person name="Hofmann A."/>
            <person name="Sternberg P.W."/>
            <person name="Wang J."/>
            <person name="Gasser R.B."/>
        </authorList>
    </citation>
    <scope>NUCLEOTIDE SEQUENCE [LARGE SCALE GENOMIC DNA]</scope>
    <source>
        <strain evidence="4">DCEP-RM93M</strain>
    </source>
</reference>
<dbReference type="PANTHER" id="PTHR19303:SF16">
    <property type="entry name" value="JERKY PROTEIN HOMOLOG-LIKE"/>
    <property type="match status" value="1"/>
</dbReference>
<dbReference type="InterPro" id="IPR006600">
    <property type="entry name" value="HTH_CenpB_DNA-bd_dom"/>
</dbReference>
<protein>
    <recommendedName>
        <fullName evidence="3">HTH CENPB-type domain-containing protein</fullName>
    </recommendedName>
</protein>
<dbReference type="PANTHER" id="PTHR19303">
    <property type="entry name" value="TRANSPOSON"/>
    <property type="match status" value="1"/>
</dbReference>
<comment type="subcellular location">
    <subcellularLocation>
        <location evidence="1">Nucleus</location>
    </subcellularLocation>
</comment>
<dbReference type="PROSITE" id="PS51253">
    <property type="entry name" value="HTH_CENPB"/>
    <property type="match status" value="1"/>
</dbReference>
<dbReference type="Proteomes" id="UP000030764">
    <property type="component" value="Unassembled WGS sequence"/>
</dbReference>
<evidence type="ECO:0000259" key="3">
    <source>
        <dbReference type="PROSITE" id="PS51253"/>
    </source>
</evidence>
<dbReference type="Pfam" id="PF03221">
    <property type="entry name" value="HTH_Tnp_Tc5"/>
    <property type="match status" value="1"/>
</dbReference>
<dbReference type="SUPFAM" id="SSF46689">
    <property type="entry name" value="Homeodomain-like"/>
    <property type="match status" value="1"/>
</dbReference>
<organism evidence="4 5">
    <name type="scientific">Trichuris suis</name>
    <name type="common">pig whipworm</name>
    <dbReference type="NCBI Taxonomy" id="68888"/>
    <lineage>
        <taxon>Eukaryota</taxon>
        <taxon>Metazoa</taxon>
        <taxon>Ecdysozoa</taxon>
        <taxon>Nematoda</taxon>
        <taxon>Enoplea</taxon>
        <taxon>Dorylaimia</taxon>
        <taxon>Trichinellida</taxon>
        <taxon>Trichuridae</taxon>
        <taxon>Trichuris</taxon>
    </lineage>
</organism>
<dbReference type="InterPro" id="IPR009057">
    <property type="entry name" value="Homeodomain-like_sf"/>
</dbReference>
<proteinExistence type="predicted"/>
<evidence type="ECO:0000256" key="2">
    <source>
        <dbReference type="ARBA" id="ARBA00023125"/>
    </source>
</evidence>
<dbReference type="Gene3D" id="1.10.10.60">
    <property type="entry name" value="Homeodomain-like"/>
    <property type="match status" value="1"/>
</dbReference>
<dbReference type="GO" id="GO:0003677">
    <property type="term" value="F:DNA binding"/>
    <property type="evidence" value="ECO:0007669"/>
    <property type="project" value="UniProtKB-KW"/>
</dbReference>
<evidence type="ECO:0000256" key="1">
    <source>
        <dbReference type="ARBA" id="ARBA00004123"/>
    </source>
</evidence>
<accession>A0A085LXU8</accession>
<sequence>MWLQRLLHRRNGLVQFVADSGLGKEMGGRKTLKDGKSTDLDKVLITWLKVRVRGGVEISGNMVKAQARIFHKELGLPYQCGYSTGWLRRFKERHGLKLRAVCGEKRSADNEAAATFVDEFTKLVSDEQ</sequence>
<keyword evidence="5" id="KW-1185">Reference proteome</keyword>
<evidence type="ECO:0000313" key="4">
    <source>
        <dbReference type="EMBL" id="KFD49794.1"/>
    </source>
</evidence>
<dbReference type="EMBL" id="KL363263">
    <property type="protein sequence ID" value="KFD49794.1"/>
    <property type="molecule type" value="Genomic_DNA"/>
</dbReference>
<evidence type="ECO:0000313" key="5">
    <source>
        <dbReference type="Proteomes" id="UP000030764"/>
    </source>
</evidence>
<name>A0A085LXU8_9BILA</name>
<keyword evidence="2" id="KW-0238">DNA-binding</keyword>
<dbReference type="InterPro" id="IPR050863">
    <property type="entry name" value="CenT-Element_Derived"/>
</dbReference>
<feature type="domain" description="HTH CENPB-type" evidence="3">
    <location>
        <begin position="28"/>
        <end position="100"/>
    </location>
</feature>